<organism evidence="1 2">
    <name type="scientific">Phytophthora infestans</name>
    <name type="common">Potato late blight agent</name>
    <name type="synonym">Botrytis infestans</name>
    <dbReference type="NCBI Taxonomy" id="4787"/>
    <lineage>
        <taxon>Eukaryota</taxon>
        <taxon>Sar</taxon>
        <taxon>Stramenopiles</taxon>
        <taxon>Oomycota</taxon>
        <taxon>Peronosporomycetes</taxon>
        <taxon>Peronosporales</taxon>
        <taxon>Peronosporaceae</taxon>
        <taxon>Phytophthora</taxon>
    </lineage>
</organism>
<reference evidence="1" key="1">
    <citation type="submission" date="2020-03" db="EMBL/GenBank/DDBJ databases">
        <title>Hybrid Assembly of Korean Phytophthora infestans isolates.</title>
        <authorList>
            <person name="Prokchorchik M."/>
            <person name="Lee Y."/>
            <person name="Seo J."/>
            <person name="Cho J.-H."/>
            <person name="Park Y.-E."/>
            <person name="Jang D.-C."/>
            <person name="Im J.-S."/>
            <person name="Choi J.-G."/>
            <person name="Park H.-J."/>
            <person name="Lee G.-B."/>
            <person name="Lee Y.-G."/>
            <person name="Hong S.-Y."/>
            <person name="Cho K."/>
            <person name="Sohn K.H."/>
        </authorList>
    </citation>
    <scope>NUCLEOTIDE SEQUENCE</scope>
    <source>
        <strain evidence="1">KR_2_A2</strain>
    </source>
</reference>
<name>A0A8S9U4A2_PHYIN</name>
<sequence>MTESRFNCGIQSRTVMLPRLDAFPSANVNETLDASNVEPFDWSSRMKSLRILLRELPLFTKAWYCSLPCSNLIITRIGIGNGLAGAWMPTNMYSSSLEPCVRCSTRVR</sequence>
<dbReference type="Proteomes" id="UP000704712">
    <property type="component" value="Unassembled WGS sequence"/>
</dbReference>
<evidence type="ECO:0000313" key="2">
    <source>
        <dbReference type="Proteomes" id="UP000704712"/>
    </source>
</evidence>
<proteinExistence type="predicted"/>
<gene>
    <name evidence="1" type="ORF">GN958_ATG15070</name>
</gene>
<comment type="caution">
    <text evidence="1">The sequence shown here is derived from an EMBL/GenBank/DDBJ whole genome shotgun (WGS) entry which is preliminary data.</text>
</comment>
<evidence type="ECO:0000313" key="1">
    <source>
        <dbReference type="EMBL" id="KAF4135746.1"/>
    </source>
</evidence>
<accession>A0A8S9U4A2</accession>
<dbReference type="EMBL" id="JAACNO010002056">
    <property type="protein sequence ID" value="KAF4135746.1"/>
    <property type="molecule type" value="Genomic_DNA"/>
</dbReference>
<dbReference type="AlphaFoldDB" id="A0A8S9U4A2"/>
<protein>
    <submittedName>
        <fullName evidence="1">Uncharacterized protein</fullName>
    </submittedName>
</protein>